<reference evidence="4" key="1">
    <citation type="journal article" date="2011" name="Genome Biol.">
        <title>Comparative genomics of the social amoebae Dictyostelium discoideum and Dictyostelium purpureum.</title>
        <authorList>
            <consortium name="US DOE Joint Genome Institute (JGI-PGF)"/>
            <person name="Sucgang R."/>
            <person name="Kuo A."/>
            <person name="Tian X."/>
            <person name="Salerno W."/>
            <person name="Parikh A."/>
            <person name="Feasley C.L."/>
            <person name="Dalin E."/>
            <person name="Tu H."/>
            <person name="Huang E."/>
            <person name="Barry K."/>
            <person name="Lindquist E."/>
            <person name="Shapiro H."/>
            <person name="Bruce D."/>
            <person name="Schmutz J."/>
            <person name="Salamov A."/>
            <person name="Fey P."/>
            <person name="Gaudet P."/>
            <person name="Anjard C."/>
            <person name="Babu M.M."/>
            <person name="Basu S."/>
            <person name="Bushmanova Y."/>
            <person name="van der Wel H."/>
            <person name="Katoh-Kurasawa M."/>
            <person name="Dinh C."/>
            <person name="Coutinho P.M."/>
            <person name="Saito T."/>
            <person name="Elias M."/>
            <person name="Schaap P."/>
            <person name="Kay R.R."/>
            <person name="Henrissat B."/>
            <person name="Eichinger L."/>
            <person name="Rivero F."/>
            <person name="Putnam N.H."/>
            <person name="West C.M."/>
            <person name="Loomis W.F."/>
            <person name="Chisholm R.L."/>
            <person name="Shaulsky G."/>
            <person name="Strassmann J.E."/>
            <person name="Queller D.C."/>
            <person name="Kuspa A."/>
            <person name="Grigoriev I.V."/>
        </authorList>
    </citation>
    <scope>NUCLEOTIDE SEQUENCE [LARGE SCALE GENOMIC DNA]</scope>
    <source>
        <strain evidence="4">QSDP1</strain>
    </source>
</reference>
<dbReference type="OMA" id="HYSCKKC"/>
<dbReference type="FunFam" id="3.20.20.140:FF:000114">
    <property type="entry name" value="Hydrolase, TatD family"/>
    <property type="match status" value="1"/>
</dbReference>
<dbReference type="RefSeq" id="XP_003292548.1">
    <property type="nucleotide sequence ID" value="XM_003292500.1"/>
</dbReference>
<organism evidence="3 4">
    <name type="scientific">Dictyostelium purpureum</name>
    <name type="common">Slime mold</name>
    <dbReference type="NCBI Taxonomy" id="5786"/>
    <lineage>
        <taxon>Eukaryota</taxon>
        <taxon>Amoebozoa</taxon>
        <taxon>Evosea</taxon>
        <taxon>Eumycetozoa</taxon>
        <taxon>Dictyostelia</taxon>
        <taxon>Dictyosteliales</taxon>
        <taxon>Dictyosteliaceae</taxon>
        <taxon>Dictyostelium</taxon>
    </lineage>
</organism>
<dbReference type="GO" id="GO:0004518">
    <property type="term" value="F:nuclease activity"/>
    <property type="evidence" value="ECO:0007669"/>
    <property type="project" value="UniProtKB-KW"/>
</dbReference>
<feature type="region of interest" description="Disordered" evidence="2">
    <location>
        <begin position="397"/>
        <end position="420"/>
    </location>
</feature>
<dbReference type="AlphaFoldDB" id="F0ZYQ6"/>
<feature type="compositionally biased region" description="Basic residues" evidence="2">
    <location>
        <begin position="304"/>
        <end position="313"/>
    </location>
</feature>
<gene>
    <name evidence="3" type="ORF">DICPUDRAFT_157281</name>
</gene>
<dbReference type="EMBL" id="GL871290">
    <property type="protein sequence ID" value="EGC30919.1"/>
    <property type="molecule type" value="Genomic_DNA"/>
</dbReference>
<dbReference type="eggNOG" id="KOG3020">
    <property type="taxonomic scope" value="Eukaryota"/>
</dbReference>
<keyword evidence="1" id="KW-0378">Hydrolase</keyword>
<feature type="compositionally biased region" description="Acidic residues" evidence="2">
    <location>
        <begin position="262"/>
        <end position="276"/>
    </location>
</feature>
<dbReference type="PANTHER" id="PTHR10060:SF16">
    <property type="entry name" value="TATD-RELATED DEOXYRIBONUCLEASE"/>
    <property type="match status" value="1"/>
</dbReference>
<dbReference type="OrthoDB" id="6079689at2759"/>
<evidence type="ECO:0000313" key="4">
    <source>
        <dbReference type="Proteomes" id="UP000001064"/>
    </source>
</evidence>
<evidence type="ECO:0000256" key="1">
    <source>
        <dbReference type="ARBA" id="ARBA00022722"/>
    </source>
</evidence>
<dbReference type="VEuPathDB" id="AmoebaDB:DICPUDRAFT_157281"/>
<protein>
    <submittedName>
        <fullName evidence="3">Uncharacterized protein</fullName>
    </submittedName>
</protein>
<feature type="region of interest" description="Disordered" evidence="2">
    <location>
        <begin position="262"/>
        <end position="346"/>
    </location>
</feature>
<feature type="compositionally biased region" description="Low complexity" evidence="2">
    <location>
        <begin position="398"/>
        <end position="411"/>
    </location>
</feature>
<dbReference type="InterPro" id="IPR001130">
    <property type="entry name" value="TatD-like"/>
</dbReference>
<dbReference type="GO" id="GO:0016788">
    <property type="term" value="F:hydrolase activity, acting on ester bonds"/>
    <property type="evidence" value="ECO:0007669"/>
    <property type="project" value="InterPro"/>
</dbReference>
<evidence type="ECO:0000256" key="2">
    <source>
        <dbReference type="SAM" id="MobiDB-lite"/>
    </source>
</evidence>
<dbReference type="KEGG" id="dpp:DICPUDRAFT_157281"/>
<sequence>MINDQSRVIQRAKSAGVEGMVIITNDFEKSETSIAVSQAHQGSIYSVVGIHPSNISSKKMSDKLFLQLVHQLKIHAVNPNVVAIYTGLDYERDYGLKFPQEKFLKAQVSLAAELGLPVVLQDFGSGDGLLEVLKDCRKDIVRGMIYSYSGSSSFLQKFIDMDFYISFNGLLCEESDKGDQIRDFITKVPKDRILLVSDSPNHTPQNIPDQYIKEQRNEPSNLVYVLEVAAKQLEMSVEDLAKQLKQNAIQFYSLVKPIEPEQADVEENKEEEEEEKEEKVETKSTKPSKKSTKATPATKDDKKSKSKPKSKKKQQIESEDEDEEDEGSDNEDSDNEDYEDSDEENAIKTFDRNISKLSQKELENIHYSCKKCRTRLFNYIDLIQHEEKSKVLDHNYVKQQQKQKQQQQQQQADKEVTGSNNSRGCKSFFLSAAPWMKVDITKNNIKVVCPKCETKLGSFSHSGEKCSCGSVVQESCRVLKARVDTVLVGDNGQLLDLSLLNIDDIDSSDDDGMASGKTKKKKQAKKNIKKDNKRNLSNYRNKNESGSRKKKTNEDSDSDNEINSFLHVSDDDKSDN</sequence>
<dbReference type="Proteomes" id="UP000001064">
    <property type="component" value="Unassembled WGS sequence"/>
</dbReference>
<dbReference type="InterPro" id="IPR050891">
    <property type="entry name" value="TatD-type_Hydrolase"/>
</dbReference>
<feature type="compositionally biased region" description="Basic residues" evidence="2">
    <location>
        <begin position="517"/>
        <end position="528"/>
    </location>
</feature>
<dbReference type="eggNOG" id="KOG1716">
    <property type="taxonomic scope" value="Eukaryota"/>
</dbReference>
<dbReference type="InterPro" id="IPR032466">
    <property type="entry name" value="Metal_Hydrolase"/>
</dbReference>
<accession>F0ZYQ6</accession>
<dbReference type="Gene3D" id="3.20.20.140">
    <property type="entry name" value="Metal-dependent hydrolases"/>
    <property type="match status" value="1"/>
</dbReference>
<dbReference type="PANTHER" id="PTHR10060">
    <property type="entry name" value="TATD FAMILY DEOXYRIBONUCLEASE"/>
    <property type="match status" value="1"/>
</dbReference>
<feature type="compositionally biased region" description="Acidic residues" evidence="2">
    <location>
        <begin position="317"/>
        <end position="344"/>
    </location>
</feature>
<dbReference type="GeneID" id="10508433"/>
<dbReference type="InParanoid" id="F0ZYQ6"/>
<keyword evidence="1" id="KW-0540">Nuclease</keyword>
<feature type="region of interest" description="Disordered" evidence="2">
    <location>
        <begin position="508"/>
        <end position="576"/>
    </location>
</feature>
<dbReference type="Pfam" id="PF01026">
    <property type="entry name" value="TatD_DNase"/>
    <property type="match status" value="1"/>
</dbReference>
<evidence type="ECO:0000313" key="3">
    <source>
        <dbReference type="EMBL" id="EGC30919.1"/>
    </source>
</evidence>
<dbReference type="SUPFAM" id="SSF51556">
    <property type="entry name" value="Metallo-dependent hydrolases"/>
    <property type="match status" value="1"/>
</dbReference>
<keyword evidence="4" id="KW-1185">Reference proteome</keyword>
<proteinExistence type="predicted"/>
<name>F0ZYQ6_DICPU</name>